<feature type="transmembrane region" description="Helical" evidence="5">
    <location>
        <begin position="300"/>
        <end position="321"/>
    </location>
</feature>
<dbReference type="EMBL" id="JAVDRL010000003">
    <property type="protein sequence ID" value="MDR6530433.1"/>
    <property type="molecule type" value="Genomic_DNA"/>
</dbReference>
<evidence type="ECO:0000256" key="4">
    <source>
        <dbReference type="SAM" id="MobiDB-lite"/>
    </source>
</evidence>
<keyword evidence="2 5" id="KW-1133">Transmembrane helix</keyword>
<evidence type="ECO:0000256" key="1">
    <source>
        <dbReference type="ARBA" id="ARBA00022692"/>
    </source>
</evidence>
<sequence length="515" mass="55408">MFLAPTPSLSEEDRERGLRHLVREAGFSNAVTAVTSGVILTAFALQLGASNTTIGLLAAVTFWVQLLQLPGVLLVEGLRTRKRISVLASLISRCALVGMALLALTGGGPAALAGLVAAQVFYCGIATFGGCAWNAWVRDLAPEQRMGQIFAKRTINATVVGLAASLAAALALDRAPEGSFLRPFVFAGLYFAAFLAGLLSCRELALTPEPQMPAPAERVRLIPLLRAPLRDRNFRRLIAFLASWQFAVNLATPFFTVFFVKQLGLSVTFVVVLSVVSQATNVLALRSWGLLSDRFANKSVLAVAAPLFIACIAAMVGASQIHERSWVMAYLIALHALMGLATAGVTLSSGNIALKLSPRGSATAYIAANAMISSAAAGLAPLLGGVFADFFAARRLEILLRWTSPGDVLTLVPLRISNWDFYFLIAAILGLYALHRLAMVKEQGEIDNRLMVGEVLAQARRDVRNVSPIAGLKMLTDVPSALLRDARVRKRLQRMRDRRDSRQGAPPKRRRAGAR</sequence>
<dbReference type="InterPro" id="IPR011701">
    <property type="entry name" value="MFS"/>
</dbReference>
<dbReference type="PANTHER" id="PTHR23526">
    <property type="entry name" value="INTEGRAL MEMBRANE TRANSPORT PROTEIN-RELATED"/>
    <property type="match status" value="1"/>
</dbReference>
<feature type="transmembrane region" description="Helical" evidence="5">
    <location>
        <begin position="110"/>
        <end position="133"/>
    </location>
</feature>
<organism evidence="6 7">
    <name type="scientific">Caulobacter rhizosphaerae</name>
    <dbReference type="NCBI Taxonomy" id="2010972"/>
    <lineage>
        <taxon>Bacteria</taxon>
        <taxon>Pseudomonadati</taxon>
        <taxon>Pseudomonadota</taxon>
        <taxon>Alphaproteobacteria</taxon>
        <taxon>Caulobacterales</taxon>
        <taxon>Caulobacteraceae</taxon>
        <taxon>Caulobacter</taxon>
    </lineage>
</organism>
<feature type="transmembrane region" description="Helical" evidence="5">
    <location>
        <begin position="366"/>
        <end position="392"/>
    </location>
</feature>
<feature type="transmembrane region" description="Helical" evidence="5">
    <location>
        <begin position="54"/>
        <end position="74"/>
    </location>
</feature>
<feature type="transmembrane region" description="Helical" evidence="5">
    <location>
        <begin position="86"/>
        <end position="104"/>
    </location>
</feature>
<proteinExistence type="predicted"/>
<feature type="transmembrane region" description="Helical" evidence="5">
    <location>
        <begin position="421"/>
        <end position="439"/>
    </location>
</feature>
<accession>A0ABU1MW61</accession>
<keyword evidence="1 5" id="KW-0812">Transmembrane</keyword>
<keyword evidence="3 5" id="KW-0472">Membrane</keyword>
<evidence type="ECO:0000313" key="6">
    <source>
        <dbReference type="EMBL" id="MDR6530433.1"/>
    </source>
</evidence>
<evidence type="ECO:0000256" key="3">
    <source>
        <dbReference type="ARBA" id="ARBA00023136"/>
    </source>
</evidence>
<evidence type="ECO:0000256" key="5">
    <source>
        <dbReference type="SAM" id="Phobius"/>
    </source>
</evidence>
<protein>
    <submittedName>
        <fullName evidence="6">MFS family permease</fullName>
    </submittedName>
</protein>
<dbReference type="InterPro" id="IPR052528">
    <property type="entry name" value="Sugar_transport-like"/>
</dbReference>
<keyword evidence="7" id="KW-1185">Reference proteome</keyword>
<evidence type="ECO:0000313" key="7">
    <source>
        <dbReference type="Proteomes" id="UP001262754"/>
    </source>
</evidence>
<name>A0ABU1MW61_9CAUL</name>
<dbReference type="SUPFAM" id="SSF103473">
    <property type="entry name" value="MFS general substrate transporter"/>
    <property type="match status" value="1"/>
</dbReference>
<reference evidence="6 7" key="1">
    <citation type="submission" date="2023-07" db="EMBL/GenBank/DDBJ databases">
        <title>Sorghum-associated microbial communities from plants grown in Nebraska, USA.</title>
        <authorList>
            <person name="Schachtman D."/>
        </authorList>
    </citation>
    <scope>NUCLEOTIDE SEQUENCE [LARGE SCALE GENOMIC DNA]</scope>
    <source>
        <strain evidence="6 7">DS2154</strain>
    </source>
</reference>
<dbReference type="Gene3D" id="1.20.1250.20">
    <property type="entry name" value="MFS general substrate transporter like domains"/>
    <property type="match status" value="1"/>
</dbReference>
<evidence type="ECO:0000256" key="2">
    <source>
        <dbReference type="ARBA" id="ARBA00022989"/>
    </source>
</evidence>
<feature type="transmembrane region" description="Helical" evidence="5">
    <location>
        <begin position="26"/>
        <end position="48"/>
    </location>
</feature>
<comment type="caution">
    <text evidence="6">The sequence shown here is derived from an EMBL/GenBank/DDBJ whole genome shotgun (WGS) entry which is preliminary data.</text>
</comment>
<feature type="region of interest" description="Disordered" evidence="4">
    <location>
        <begin position="493"/>
        <end position="515"/>
    </location>
</feature>
<dbReference type="Proteomes" id="UP001262754">
    <property type="component" value="Unassembled WGS sequence"/>
</dbReference>
<dbReference type="CDD" id="cd06174">
    <property type="entry name" value="MFS"/>
    <property type="match status" value="1"/>
</dbReference>
<feature type="transmembrane region" description="Helical" evidence="5">
    <location>
        <begin position="154"/>
        <end position="172"/>
    </location>
</feature>
<dbReference type="PANTHER" id="PTHR23526:SF2">
    <property type="entry name" value="MAJOR FACILITATOR SUPERFAMILY (MFS) PROFILE DOMAIN-CONTAINING PROTEIN"/>
    <property type="match status" value="1"/>
</dbReference>
<dbReference type="InterPro" id="IPR036259">
    <property type="entry name" value="MFS_trans_sf"/>
</dbReference>
<feature type="transmembrane region" description="Helical" evidence="5">
    <location>
        <begin position="266"/>
        <end position="288"/>
    </location>
</feature>
<gene>
    <name evidence="6" type="ORF">J2800_001169</name>
</gene>
<feature type="transmembrane region" description="Helical" evidence="5">
    <location>
        <begin position="327"/>
        <end position="354"/>
    </location>
</feature>
<dbReference type="Pfam" id="PF07690">
    <property type="entry name" value="MFS_1"/>
    <property type="match status" value="1"/>
</dbReference>
<feature type="transmembrane region" description="Helical" evidence="5">
    <location>
        <begin position="237"/>
        <end position="260"/>
    </location>
</feature>
<dbReference type="RefSeq" id="WP_162251639.1">
    <property type="nucleotide sequence ID" value="NZ_JAVDRL010000003.1"/>
</dbReference>
<feature type="transmembrane region" description="Helical" evidence="5">
    <location>
        <begin position="184"/>
        <end position="201"/>
    </location>
</feature>